<dbReference type="InterPro" id="IPR025851">
    <property type="entry name" value="SUKH-4"/>
</dbReference>
<gene>
    <name evidence="1" type="ORF">AB0C36_07895</name>
</gene>
<protein>
    <submittedName>
        <fullName evidence="1">SUKH-4 family immunity protein</fullName>
    </submittedName>
</protein>
<sequence length="411" mass="44584">MTRGAVDEWFGNDAVMRVTGAARLPSALTHGASRGFLTDIGLPACVPHFEVTPDAEALDRVLAEQGAERIPPGAAALVRIGELGADFVAVDGATGKVWLVDKRQSYPKGYPARMRRDLLASDLSAFVHALHVVYVTSRGPREADPRGLTAYTRLLDDALDRIRDVDPAVFREDGHAPVWSALLAMWALPWGVTRRAGGAGHEGDEGRPGTGLIFDVGADLVADTGVRIDFATSAWPAAVAHEPTSRFLAEVGLPRNEDLVQFHEDLASAPLTHEERSPDVFGPNGGPVWERDLAMRDHLSLGPLGFWCTVLLDGATGRVTAVGHEDPEWPAPLVNSDISVFGYALWSASRLVRIGSTNARPSADWQVFHAYWLCCDILSQLLRAADPEACDDEDNLWQTVIDDGHSSYFDR</sequence>
<evidence type="ECO:0000313" key="2">
    <source>
        <dbReference type="Proteomes" id="UP001551482"/>
    </source>
</evidence>
<dbReference type="Proteomes" id="UP001551482">
    <property type="component" value="Unassembled WGS sequence"/>
</dbReference>
<name>A0ABV3DEK7_9ACTN</name>
<reference evidence="1 2" key="1">
    <citation type="submission" date="2024-06" db="EMBL/GenBank/DDBJ databases">
        <title>The Natural Products Discovery Center: Release of the First 8490 Sequenced Strains for Exploring Actinobacteria Biosynthetic Diversity.</title>
        <authorList>
            <person name="Kalkreuter E."/>
            <person name="Kautsar S.A."/>
            <person name="Yang D."/>
            <person name="Bader C.D."/>
            <person name="Teijaro C.N."/>
            <person name="Fluegel L."/>
            <person name="Davis C.M."/>
            <person name="Simpson J.R."/>
            <person name="Lauterbach L."/>
            <person name="Steele A.D."/>
            <person name="Gui C."/>
            <person name="Meng S."/>
            <person name="Li G."/>
            <person name="Viehrig K."/>
            <person name="Ye F."/>
            <person name="Su P."/>
            <person name="Kiefer A.F."/>
            <person name="Nichols A."/>
            <person name="Cepeda A.J."/>
            <person name="Yan W."/>
            <person name="Fan B."/>
            <person name="Jiang Y."/>
            <person name="Adhikari A."/>
            <person name="Zheng C.-J."/>
            <person name="Schuster L."/>
            <person name="Cowan T.M."/>
            <person name="Smanski M.J."/>
            <person name="Chevrette M.G."/>
            <person name="De Carvalho L.P.S."/>
            <person name="Shen B."/>
        </authorList>
    </citation>
    <scope>NUCLEOTIDE SEQUENCE [LARGE SCALE GENOMIC DNA]</scope>
    <source>
        <strain evidence="1 2">NPDC048946</strain>
    </source>
</reference>
<keyword evidence="2" id="KW-1185">Reference proteome</keyword>
<comment type="caution">
    <text evidence="1">The sequence shown here is derived from an EMBL/GenBank/DDBJ whole genome shotgun (WGS) entry which is preliminary data.</text>
</comment>
<organism evidence="1 2">
    <name type="scientific">Streptodolium elevatio</name>
    <dbReference type="NCBI Taxonomy" id="3157996"/>
    <lineage>
        <taxon>Bacteria</taxon>
        <taxon>Bacillati</taxon>
        <taxon>Actinomycetota</taxon>
        <taxon>Actinomycetes</taxon>
        <taxon>Kitasatosporales</taxon>
        <taxon>Streptomycetaceae</taxon>
        <taxon>Streptodolium</taxon>
    </lineage>
</organism>
<dbReference type="EMBL" id="JBEZFP010000014">
    <property type="protein sequence ID" value="MEU8133414.1"/>
    <property type="molecule type" value="Genomic_DNA"/>
</dbReference>
<evidence type="ECO:0000313" key="1">
    <source>
        <dbReference type="EMBL" id="MEU8133414.1"/>
    </source>
</evidence>
<proteinExistence type="predicted"/>
<dbReference type="Pfam" id="PF14435">
    <property type="entry name" value="SUKH-4"/>
    <property type="match status" value="2"/>
</dbReference>
<dbReference type="RefSeq" id="WP_358350853.1">
    <property type="nucleotide sequence ID" value="NZ_JBEZFP010000014.1"/>
</dbReference>
<accession>A0ABV3DEK7</accession>